<evidence type="ECO:0000313" key="1">
    <source>
        <dbReference type="EMBL" id="ANU59047.1"/>
    </source>
</evidence>
<accession>A0A1C7H671</accession>
<dbReference type="EMBL" id="CP015401">
    <property type="protein sequence ID" value="ANU59047.1"/>
    <property type="molecule type" value="Genomic_DNA"/>
</dbReference>
<dbReference type="RefSeq" id="WP_024986349.1">
    <property type="nucleotide sequence ID" value="NZ_CAJTCC010000002.1"/>
</dbReference>
<dbReference type="OrthoDB" id="1092255at2"/>
<dbReference type="AlphaFoldDB" id="A0A1C7H671"/>
<evidence type="ECO:0000313" key="2">
    <source>
        <dbReference type="Proteomes" id="UP000092631"/>
    </source>
</evidence>
<organism evidence="1 2">
    <name type="scientific">Bacteroides caecimuris</name>
    <dbReference type="NCBI Taxonomy" id="1796613"/>
    <lineage>
        <taxon>Bacteria</taxon>
        <taxon>Pseudomonadati</taxon>
        <taxon>Bacteroidota</taxon>
        <taxon>Bacteroidia</taxon>
        <taxon>Bacteroidales</taxon>
        <taxon>Bacteroidaceae</taxon>
        <taxon>Bacteroides</taxon>
    </lineage>
</organism>
<dbReference type="GeneID" id="82188849"/>
<gene>
    <name evidence="1" type="ORF">A4V03_17055</name>
</gene>
<name>A0A1C7H671_9BACE</name>
<dbReference type="KEGG" id="bcae:A4V03_17055"/>
<protein>
    <submittedName>
        <fullName evidence="1">Uncharacterized protein</fullName>
    </submittedName>
</protein>
<sequence length="169" mass="18750">MPILATMGLKKIYIAPAKSDGNMPAKGNEWLDLGDVYQDTCSLKDDSPEITEHKSETSSKVITLVGETPTAIELSLMDPDLTQLARYFGGTPTGEDGKRVWIRPKKLEYKEWAMWIEPEEGLFVGCANVRIIPTFEITYSSKGICLVPMTIKFQSNLQASEEMSDPTVA</sequence>
<proteinExistence type="predicted"/>
<reference evidence="2" key="1">
    <citation type="submission" date="2016-04" db="EMBL/GenBank/DDBJ databases">
        <title>Complete Genome Sequences of Twelve Strains of a Stable Defined Moderately Diverse Mouse Microbiota 2 (sDMDMm2).</title>
        <authorList>
            <person name="Uchimura Y."/>
            <person name="Wyss M."/>
            <person name="Brugiroux S."/>
            <person name="Limenitakis J.P."/>
            <person name="Stecher B."/>
            <person name="McCoy K.D."/>
            <person name="Macpherson A.J."/>
        </authorList>
    </citation>
    <scope>NUCLEOTIDE SEQUENCE [LARGE SCALE GENOMIC DNA]</scope>
    <source>
        <strain evidence="2">I48</strain>
    </source>
</reference>
<dbReference type="Proteomes" id="UP000092631">
    <property type="component" value="Chromosome"/>
</dbReference>
<keyword evidence="2" id="KW-1185">Reference proteome</keyword>